<proteinExistence type="predicted"/>
<organism evidence="1 2">
    <name type="scientific">Methanospirillum stamsii</name>
    <dbReference type="NCBI Taxonomy" id="1277351"/>
    <lineage>
        <taxon>Archaea</taxon>
        <taxon>Methanobacteriati</taxon>
        <taxon>Methanobacteriota</taxon>
        <taxon>Stenosarchaea group</taxon>
        <taxon>Methanomicrobia</taxon>
        <taxon>Methanomicrobiales</taxon>
        <taxon>Methanospirillaceae</taxon>
        <taxon>Methanospirillum</taxon>
    </lineage>
</organism>
<dbReference type="EMBL" id="QGMZ01000035">
    <property type="protein sequence ID" value="PWR71185.1"/>
    <property type="molecule type" value="Genomic_DNA"/>
</dbReference>
<keyword evidence="2" id="KW-1185">Reference proteome</keyword>
<comment type="caution">
    <text evidence="1">The sequence shown here is derived from an EMBL/GenBank/DDBJ whole genome shotgun (WGS) entry which is preliminary data.</text>
</comment>
<evidence type="ECO:0000313" key="1">
    <source>
        <dbReference type="EMBL" id="PWR71185.1"/>
    </source>
</evidence>
<dbReference type="RefSeq" id="WP_219968438.1">
    <property type="nucleotide sequence ID" value="NZ_QGMZ01000035.1"/>
</dbReference>
<name>A0A2V2MY23_9EURY</name>
<dbReference type="AlphaFoldDB" id="A0A2V2MY23"/>
<dbReference type="Proteomes" id="UP000245934">
    <property type="component" value="Unassembled WGS sequence"/>
</dbReference>
<gene>
    <name evidence="1" type="ORF">DLD82_14020</name>
</gene>
<accession>A0A2V2MY23</accession>
<evidence type="ECO:0000313" key="2">
    <source>
        <dbReference type="Proteomes" id="UP000245934"/>
    </source>
</evidence>
<feature type="non-terminal residue" evidence="1">
    <location>
        <position position="1"/>
    </location>
</feature>
<sequence>LRGWIIFGSAVWVKIGPAKTLGITPEEISLKNINKIAGWVEKVLKIFCGEDIAAEIKEQILKIR</sequence>
<reference evidence="1 2" key="1">
    <citation type="submission" date="2018-05" db="EMBL/GenBank/DDBJ databases">
        <title>Draft genome of Methanospirillum stamsii Pt1.</title>
        <authorList>
            <person name="Dueholm M.S."/>
            <person name="Nielsen P.H."/>
            <person name="Bakmann L.F."/>
            <person name="Otzen D.E."/>
        </authorList>
    </citation>
    <scope>NUCLEOTIDE SEQUENCE [LARGE SCALE GENOMIC DNA]</scope>
    <source>
        <strain evidence="1 2">Pt1</strain>
    </source>
</reference>
<protein>
    <submittedName>
        <fullName evidence="1">Uncharacterized protein</fullName>
    </submittedName>
</protein>